<dbReference type="EMBL" id="EQ973807">
    <property type="protein sequence ID" value="EEF45817.1"/>
    <property type="molecule type" value="Genomic_DNA"/>
</dbReference>
<proteinExistence type="predicted"/>
<protein>
    <submittedName>
        <fullName evidence="3">Uncharacterized protein</fullName>
    </submittedName>
</protein>
<name>B9RRV7_RICCO</name>
<keyword evidence="1" id="KW-0812">Transmembrane</keyword>
<dbReference type="Proteomes" id="UP000008311">
    <property type="component" value="Unassembled WGS sequence"/>
</dbReference>
<feature type="transmembrane region" description="Helical" evidence="1">
    <location>
        <begin position="48"/>
        <end position="68"/>
    </location>
</feature>
<organism evidence="3 4">
    <name type="scientific">Ricinus communis</name>
    <name type="common">Castor bean</name>
    <dbReference type="NCBI Taxonomy" id="3988"/>
    <lineage>
        <taxon>Eukaryota</taxon>
        <taxon>Viridiplantae</taxon>
        <taxon>Streptophyta</taxon>
        <taxon>Embryophyta</taxon>
        <taxon>Tracheophyta</taxon>
        <taxon>Spermatophyta</taxon>
        <taxon>Magnoliopsida</taxon>
        <taxon>eudicotyledons</taxon>
        <taxon>Gunneridae</taxon>
        <taxon>Pentapetalae</taxon>
        <taxon>rosids</taxon>
        <taxon>fabids</taxon>
        <taxon>Malpighiales</taxon>
        <taxon>Euphorbiaceae</taxon>
        <taxon>Acalyphoideae</taxon>
        <taxon>Acalypheae</taxon>
        <taxon>Ricinus</taxon>
    </lineage>
</organism>
<sequence length="80" mass="8193">MAALLKASLIAVMALLLALLSAHAAAPESAPAPAPTSAAGAILPSFGSAFVAGVVALFFETEFIWVLVAHYDLLIDRELS</sequence>
<feature type="signal peptide" evidence="2">
    <location>
        <begin position="1"/>
        <end position="24"/>
    </location>
</feature>
<evidence type="ECO:0000256" key="1">
    <source>
        <dbReference type="SAM" id="Phobius"/>
    </source>
</evidence>
<gene>
    <name evidence="3" type="ORF">RCOM_0798460</name>
</gene>
<evidence type="ECO:0000313" key="4">
    <source>
        <dbReference type="Proteomes" id="UP000008311"/>
    </source>
</evidence>
<keyword evidence="2" id="KW-0732">Signal</keyword>
<accession>B9RRV7</accession>
<evidence type="ECO:0000256" key="2">
    <source>
        <dbReference type="SAM" id="SignalP"/>
    </source>
</evidence>
<keyword evidence="4" id="KW-1185">Reference proteome</keyword>
<keyword evidence="1" id="KW-0472">Membrane</keyword>
<dbReference type="InParanoid" id="B9RRV7"/>
<feature type="chain" id="PRO_5002891277" evidence="2">
    <location>
        <begin position="25"/>
        <end position="80"/>
    </location>
</feature>
<keyword evidence="1" id="KW-1133">Transmembrane helix</keyword>
<reference evidence="4" key="1">
    <citation type="journal article" date="2010" name="Nat. Biotechnol.">
        <title>Draft genome sequence of the oilseed species Ricinus communis.</title>
        <authorList>
            <person name="Chan A.P."/>
            <person name="Crabtree J."/>
            <person name="Zhao Q."/>
            <person name="Lorenzi H."/>
            <person name="Orvis J."/>
            <person name="Puiu D."/>
            <person name="Melake-Berhan A."/>
            <person name="Jones K.M."/>
            <person name="Redman J."/>
            <person name="Chen G."/>
            <person name="Cahoon E.B."/>
            <person name="Gedil M."/>
            <person name="Stanke M."/>
            <person name="Haas B.J."/>
            <person name="Wortman J.R."/>
            <person name="Fraser-Liggett C.M."/>
            <person name="Ravel J."/>
            <person name="Rabinowicz P.D."/>
        </authorList>
    </citation>
    <scope>NUCLEOTIDE SEQUENCE [LARGE SCALE GENOMIC DNA]</scope>
    <source>
        <strain evidence="4">cv. Hale</strain>
    </source>
</reference>
<dbReference type="AlphaFoldDB" id="B9RRV7"/>
<evidence type="ECO:0000313" key="3">
    <source>
        <dbReference type="EMBL" id="EEF45817.1"/>
    </source>
</evidence>